<feature type="transmembrane region" description="Helical" evidence="1">
    <location>
        <begin position="293"/>
        <end position="311"/>
    </location>
</feature>
<dbReference type="GO" id="GO:0022857">
    <property type="term" value="F:transmembrane transporter activity"/>
    <property type="evidence" value="ECO:0007669"/>
    <property type="project" value="InterPro"/>
</dbReference>
<feature type="transmembrane region" description="Helical" evidence="1">
    <location>
        <begin position="173"/>
        <end position="192"/>
    </location>
</feature>
<feature type="domain" description="Major facilitator superfamily (MFS) profile" evidence="2">
    <location>
        <begin position="16"/>
        <end position="408"/>
    </location>
</feature>
<reference evidence="3" key="1">
    <citation type="journal article" date="2015" name="Proc. Natl. Acad. Sci. U.S.A.">
        <title>Networks of energetic and metabolic interactions define dynamics in microbial communities.</title>
        <authorList>
            <person name="Embree M."/>
            <person name="Liu J.K."/>
            <person name="Al-Bassam M.M."/>
            <person name="Zengler K."/>
        </authorList>
    </citation>
    <scope>NUCLEOTIDE SEQUENCE</scope>
</reference>
<evidence type="ECO:0000313" key="3">
    <source>
        <dbReference type="EMBL" id="KUG24509.1"/>
    </source>
</evidence>
<feature type="transmembrane region" description="Helical" evidence="1">
    <location>
        <begin position="142"/>
        <end position="161"/>
    </location>
</feature>
<dbReference type="Pfam" id="PF07690">
    <property type="entry name" value="MFS_1"/>
    <property type="match status" value="1"/>
</dbReference>
<feature type="transmembrane region" description="Helical" evidence="1">
    <location>
        <begin position="262"/>
        <end position="281"/>
    </location>
</feature>
<feature type="transmembrane region" description="Helical" evidence="1">
    <location>
        <begin position="17"/>
        <end position="39"/>
    </location>
</feature>
<feature type="transmembrane region" description="Helical" evidence="1">
    <location>
        <begin position="384"/>
        <end position="404"/>
    </location>
</feature>
<dbReference type="InterPro" id="IPR020846">
    <property type="entry name" value="MFS_dom"/>
</dbReference>
<keyword evidence="1" id="KW-0472">Membrane</keyword>
<dbReference type="CDD" id="cd17353">
    <property type="entry name" value="MFS_OFA_like"/>
    <property type="match status" value="1"/>
</dbReference>
<dbReference type="PANTHER" id="PTHR11360">
    <property type="entry name" value="MONOCARBOXYLATE TRANSPORTER"/>
    <property type="match status" value="1"/>
</dbReference>
<comment type="caution">
    <text evidence="3">The sequence shown here is derived from an EMBL/GenBank/DDBJ whole genome shotgun (WGS) entry which is preliminary data.</text>
</comment>
<dbReference type="EMBL" id="LNQE01000844">
    <property type="protein sequence ID" value="KUG24509.1"/>
    <property type="molecule type" value="Genomic_DNA"/>
</dbReference>
<feature type="transmembrane region" description="Helical" evidence="1">
    <location>
        <begin position="317"/>
        <end position="342"/>
    </location>
</feature>
<dbReference type="AlphaFoldDB" id="A0A0W8FUC9"/>
<feature type="transmembrane region" description="Helical" evidence="1">
    <location>
        <begin position="51"/>
        <end position="71"/>
    </location>
</feature>
<dbReference type="InterPro" id="IPR050327">
    <property type="entry name" value="Proton-linked_MCT"/>
</dbReference>
<sequence length="410" mass="43031">MTGETKVFGMPPESGRWLYVVLGLVMNVCLGAVYAYSIFLGPVKQAFNSSASLSILPFMVFLAFFAILMFFGGRLMEKMGPRNVAIIGGVIVGLGWLLSSFATSIWFLIVTYGVIAGSGVGLVYGCPIAVGARWFPDKKGLAVGLIVAGFGGSALITGKIANALIPSVGLPATFLYFGIAFGIILFILSLPLRFPAAGWTPQGWKPAAGAAAAANLTPGEMVKTGTYWGLFLCFIVGAMAGLMAIGISKPVGNEIIKISGETAATLVGVFACFNALGRPFFGFLTDKITPRYAAMLNLAIILVVSIIMITAKEGDTNLYVISFIGFWMCLGGWLAIAPTATATFFGMTNYARNYGVVFFAYGLGAIIGGIVSGQAKDVFGTYTFAFYPTAVLAAIGLCLAAILLKPPKKA</sequence>
<dbReference type="PANTHER" id="PTHR11360:SF304">
    <property type="entry name" value="MFS DOMAIN-CONTAINING PROTEIN"/>
    <property type="match status" value="1"/>
</dbReference>
<keyword evidence="1" id="KW-0812">Transmembrane</keyword>
<feature type="transmembrane region" description="Helical" evidence="1">
    <location>
        <begin position="354"/>
        <end position="372"/>
    </location>
</feature>
<name>A0A0W8FUC9_9ZZZZ</name>
<accession>A0A0W8FUC9</accession>
<evidence type="ECO:0000256" key="1">
    <source>
        <dbReference type="SAM" id="Phobius"/>
    </source>
</evidence>
<feature type="transmembrane region" description="Helical" evidence="1">
    <location>
        <begin position="83"/>
        <end position="99"/>
    </location>
</feature>
<organism evidence="3">
    <name type="scientific">hydrocarbon metagenome</name>
    <dbReference type="NCBI Taxonomy" id="938273"/>
    <lineage>
        <taxon>unclassified sequences</taxon>
        <taxon>metagenomes</taxon>
        <taxon>ecological metagenomes</taxon>
    </lineage>
</organism>
<dbReference type="Gene3D" id="1.20.1250.20">
    <property type="entry name" value="MFS general substrate transporter like domains"/>
    <property type="match status" value="2"/>
</dbReference>
<evidence type="ECO:0000259" key="2">
    <source>
        <dbReference type="PROSITE" id="PS50850"/>
    </source>
</evidence>
<feature type="transmembrane region" description="Helical" evidence="1">
    <location>
        <begin position="105"/>
        <end position="130"/>
    </location>
</feature>
<protein>
    <submittedName>
        <fullName evidence="3">Oxalate/formate antiporter</fullName>
    </submittedName>
</protein>
<proteinExistence type="predicted"/>
<dbReference type="InterPro" id="IPR011701">
    <property type="entry name" value="MFS"/>
</dbReference>
<gene>
    <name evidence="3" type="ORF">ASZ90_005619</name>
</gene>
<keyword evidence="1" id="KW-1133">Transmembrane helix</keyword>
<dbReference type="SUPFAM" id="SSF103473">
    <property type="entry name" value="MFS general substrate transporter"/>
    <property type="match status" value="1"/>
</dbReference>
<feature type="transmembrane region" description="Helical" evidence="1">
    <location>
        <begin position="227"/>
        <end position="247"/>
    </location>
</feature>
<dbReference type="PROSITE" id="PS50850">
    <property type="entry name" value="MFS"/>
    <property type="match status" value="1"/>
</dbReference>
<dbReference type="InterPro" id="IPR036259">
    <property type="entry name" value="MFS_trans_sf"/>
</dbReference>